<evidence type="ECO:0000259" key="7">
    <source>
        <dbReference type="Pfam" id="PF20684"/>
    </source>
</evidence>
<feature type="domain" description="Rhodopsin" evidence="7">
    <location>
        <begin position="49"/>
        <end position="232"/>
    </location>
</feature>
<feature type="transmembrane region" description="Helical" evidence="6">
    <location>
        <begin position="31"/>
        <end position="54"/>
    </location>
</feature>
<dbReference type="Pfam" id="PF20684">
    <property type="entry name" value="Fung_rhodopsin"/>
    <property type="match status" value="1"/>
</dbReference>
<name>A0AAN6P7X1_9PEZI</name>
<comment type="subcellular location">
    <subcellularLocation>
        <location evidence="1">Membrane</location>
        <topology evidence="1">Multi-pass membrane protein</topology>
    </subcellularLocation>
</comment>
<dbReference type="InterPro" id="IPR052337">
    <property type="entry name" value="SAT4-like"/>
</dbReference>
<evidence type="ECO:0000313" key="8">
    <source>
        <dbReference type="EMBL" id="KAK4033409.1"/>
    </source>
</evidence>
<evidence type="ECO:0000313" key="9">
    <source>
        <dbReference type="Proteomes" id="UP001303115"/>
    </source>
</evidence>
<keyword evidence="2 6" id="KW-0812">Transmembrane</keyword>
<keyword evidence="9" id="KW-1185">Reference proteome</keyword>
<evidence type="ECO:0000256" key="6">
    <source>
        <dbReference type="SAM" id="Phobius"/>
    </source>
</evidence>
<comment type="similarity">
    <text evidence="5">Belongs to the SAT4 family.</text>
</comment>
<gene>
    <name evidence="8" type="ORF">C8A01DRAFT_19637</name>
</gene>
<evidence type="ECO:0000256" key="5">
    <source>
        <dbReference type="ARBA" id="ARBA00038359"/>
    </source>
</evidence>
<feature type="transmembrane region" description="Helical" evidence="6">
    <location>
        <begin position="108"/>
        <end position="132"/>
    </location>
</feature>
<sequence>MANASNPGSADSLIDWLLLNAPSPSSGNSSVLLSVCWSLAGVSAVILALRLYTAARIIQLVRIEDYFMVMAWICGVIHTSLLTAAAYSGLGRHTSSLSPEQVVNAMKFVVICQVFGIASPTFGRISFSIYLLRFVMFERKRRMLLHFCIWSQVVVNVLTAVIIYVQCGRYPSALWDRSIKATCWSPVVQRDFGFFQRSWNSFTDLYLTIMPATIVYNLQISRAKKLGVSLLLGASCL</sequence>
<proteinExistence type="inferred from homology"/>
<feature type="transmembrane region" description="Helical" evidence="6">
    <location>
        <begin position="144"/>
        <end position="165"/>
    </location>
</feature>
<dbReference type="InterPro" id="IPR049326">
    <property type="entry name" value="Rhodopsin_dom_fungi"/>
</dbReference>
<dbReference type="AlphaFoldDB" id="A0AAN6P7X1"/>
<dbReference type="PANTHER" id="PTHR33048:SF146">
    <property type="entry name" value="INTEGRAL MEMBRANE PROTEIN"/>
    <property type="match status" value="1"/>
</dbReference>
<evidence type="ECO:0000256" key="3">
    <source>
        <dbReference type="ARBA" id="ARBA00022989"/>
    </source>
</evidence>
<dbReference type="PANTHER" id="PTHR33048">
    <property type="entry name" value="PTH11-LIKE INTEGRAL MEMBRANE PROTEIN (AFU_ORTHOLOGUE AFUA_5G11245)"/>
    <property type="match status" value="1"/>
</dbReference>
<organism evidence="8 9">
    <name type="scientific">Parachaetomium inaequale</name>
    <dbReference type="NCBI Taxonomy" id="2588326"/>
    <lineage>
        <taxon>Eukaryota</taxon>
        <taxon>Fungi</taxon>
        <taxon>Dikarya</taxon>
        <taxon>Ascomycota</taxon>
        <taxon>Pezizomycotina</taxon>
        <taxon>Sordariomycetes</taxon>
        <taxon>Sordariomycetidae</taxon>
        <taxon>Sordariales</taxon>
        <taxon>Chaetomiaceae</taxon>
        <taxon>Parachaetomium</taxon>
    </lineage>
</organism>
<reference evidence="9" key="1">
    <citation type="journal article" date="2023" name="Mol. Phylogenet. Evol.">
        <title>Genome-scale phylogeny and comparative genomics of the fungal order Sordariales.</title>
        <authorList>
            <person name="Hensen N."/>
            <person name="Bonometti L."/>
            <person name="Westerberg I."/>
            <person name="Brannstrom I.O."/>
            <person name="Guillou S."/>
            <person name="Cros-Aarteil S."/>
            <person name="Calhoun S."/>
            <person name="Haridas S."/>
            <person name="Kuo A."/>
            <person name="Mondo S."/>
            <person name="Pangilinan J."/>
            <person name="Riley R."/>
            <person name="LaButti K."/>
            <person name="Andreopoulos B."/>
            <person name="Lipzen A."/>
            <person name="Chen C."/>
            <person name="Yan M."/>
            <person name="Daum C."/>
            <person name="Ng V."/>
            <person name="Clum A."/>
            <person name="Steindorff A."/>
            <person name="Ohm R.A."/>
            <person name="Martin F."/>
            <person name="Silar P."/>
            <person name="Natvig D.O."/>
            <person name="Lalanne C."/>
            <person name="Gautier V."/>
            <person name="Ament-Velasquez S.L."/>
            <person name="Kruys A."/>
            <person name="Hutchinson M.I."/>
            <person name="Powell A.J."/>
            <person name="Barry K."/>
            <person name="Miller A.N."/>
            <person name="Grigoriev I.V."/>
            <person name="Debuchy R."/>
            <person name="Gladieux P."/>
            <person name="Hiltunen Thoren M."/>
            <person name="Johannesson H."/>
        </authorList>
    </citation>
    <scope>NUCLEOTIDE SEQUENCE [LARGE SCALE GENOMIC DNA]</scope>
    <source>
        <strain evidence="9">CBS 284.82</strain>
    </source>
</reference>
<keyword evidence="4 6" id="KW-0472">Membrane</keyword>
<accession>A0AAN6P7X1</accession>
<dbReference type="EMBL" id="MU854532">
    <property type="protein sequence ID" value="KAK4033409.1"/>
    <property type="molecule type" value="Genomic_DNA"/>
</dbReference>
<keyword evidence="3 6" id="KW-1133">Transmembrane helix</keyword>
<protein>
    <recommendedName>
        <fullName evidence="7">Rhodopsin domain-containing protein</fullName>
    </recommendedName>
</protein>
<evidence type="ECO:0000256" key="2">
    <source>
        <dbReference type="ARBA" id="ARBA00022692"/>
    </source>
</evidence>
<feature type="transmembrane region" description="Helical" evidence="6">
    <location>
        <begin position="66"/>
        <end position="88"/>
    </location>
</feature>
<dbReference type="GO" id="GO:0016020">
    <property type="term" value="C:membrane"/>
    <property type="evidence" value="ECO:0007669"/>
    <property type="project" value="UniProtKB-SubCell"/>
</dbReference>
<evidence type="ECO:0000256" key="4">
    <source>
        <dbReference type="ARBA" id="ARBA00023136"/>
    </source>
</evidence>
<evidence type="ECO:0000256" key="1">
    <source>
        <dbReference type="ARBA" id="ARBA00004141"/>
    </source>
</evidence>
<dbReference type="Proteomes" id="UP001303115">
    <property type="component" value="Unassembled WGS sequence"/>
</dbReference>
<comment type="caution">
    <text evidence="8">The sequence shown here is derived from an EMBL/GenBank/DDBJ whole genome shotgun (WGS) entry which is preliminary data.</text>
</comment>